<dbReference type="AlphaFoldDB" id="A0A1X7RE93"/>
<evidence type="ECO:0000313" key="3">
    <source>
        <dbReference type="Proteomes" id="UP000215127"/>
    </source>
</evidence>
<dbReference type="Proteomes" id="UP000215127">
    <property type="component" value="Chromosome 1"/>
</dbReference>
<feature type="chain" id="PRO_5010888043" description="AA1-like domain-containing protein" evidence="1">
    <location>
        <begin position="17"/>
        <end position="168"/>
    </location>
</feature>
<name>A0A1X7RE93_ZYMT9</name>
<organism evidence="2 3">
    <name type="scientific">Zymoseptoria tritici (strain ST99CH_3D7)</name>
    <dbReference type="NCBI Taxonomy" id="1276538"/>
    <lineage>
        <taxon>Eukaryota</taxon>
        <taxon>Fungi</taxon>
        <taxon>Dikarya</taxon>
        <taxon>Ascomycota</taxon>
        <taxon>Pezizomycotina</taxon>
        <taxon>Dothideomycetes</taxon>
        <taxon>Dothideomycetidae</taxon>
        <taxon>Mycosphaerellales</taxon>
        <taxon>Mycosphaerellaceae</taxon>
        <taxon>Zymoseptoria</taxon>
    </lineage>
</organism>
<keyword evidence="3" id="KW-1185">Reference proteome</keyword>
<feature type="signal peptide" evidence="1">
    <location>
        <begin position="1"/>
        <end position="16"/>
    </location>
</feature>
<evidence type="ECO:0008006" key="4">
    <source>
        <dbReference type="Google" id="ProtNLM"/>
    </source>
</evidence>
<proteinExistence type="predicted"/>
<dbReference type="EMBL" id="LT853692">
    <property type="protein sequence ID" value="SMQ45715.1"/>
    <property type="molecule type" value="Genomic_DNA"/>
</dbReference>
<accession>A0A1X7RE93</accession>
<evidence type="ECO:0000313" key="2">
    <source>
        <dbReference type="EMBL" id="SMQ45715.1"/>
    </source>
</evidence>
<reference evidence="2 3" key="1">
    <citation type="submission" date="2016-06" db="EMBL/GenBank/DDBJ databases">
        <authorList>
            <person name="Kjaerup R.B."/>
            <person name="Dalgaard T.S."/>
            <person name="Juul-Madsen H.R."/>
        </authorList>
    </citation>
    <scope>NUCLEOTIDE SEQUENCE [LARGE SCALE GENOMIC DNA]</scope>
</reference>
<sequence length="168" mass="18517">MLAILLLAALGRFAVALSAPQRSVCPIEGDSWIIKNLVVFAAAAPKPDATTQQHPVSFMTFEFHDNNKGLKLQTSCYRESSTSAIADPNNYYACENVNVRFKFDGGSLQLVRDFQSDCLGKPPYDHGSAFGKAKPNWIVTPTFYGTLRTQAQLSVPITRLAMLKTEEE</sequence>
<keyword evidence="1" id="KW-0732">Signal</keyword>
<evidence type="ECO:0000256" key="1">
    <source>
        <dbReference type="SAM" id="SignalP"/>
    </source>
</evidence>
<protein>
    <recommendedName>
        <fullName evidence="4">AA1-like domain-containing protein</fullName>
    </recommendedName>
</protein>
<gene>
    <name evidence="2" type="ORF">ZT3D7_G860</name>
</gene>